<evidence type="ECO:0000313" key="3">
    <source>
        <dbReference type="Proteomes" id="UP000050795"/>
    </source>
</evidence>
<keyword evidence="2" id="KW-0812">Transmembrane</keyword>
<dbReference type="WBParaSite" id="TREG1_52070.1">
    <property type="protein sequence ID" value="TREG1_52070.1"/>
    <property type="gene ID" value="TREG1_52070"/>
</dbReference>
<dbReference type="AlphaFoldDB" id="A0AA85JUM9"/>
<reference evidence="3" key="1">
    <citation type="submission" date="2022-06" db="EMBL/GenBank/DDBJ databases">
        <authorList>
            <person name="Berger JAMES D."/>
            <person name="Berger JAMES D."/>
        </authorList>
    </citation>
    <scope>NUCLEOTIDE SEQUENCE [LARGE SCALE GENOMIC DNA]</scope>
</reference>
<accession>A0AA85JUM9</accession>
<evidence type="ECO:0000313" key="4">
    <source>
        <dbReference type="WBParaSite" id="TREG1_52070.1"/>
    </source>
</evidence>
<protein>
    <submittedName>
        <fullName evidence="4">Uncharacterized protein</fullName>
    </submittedName>
</protein>
<name>A0AA85JUM9_TRIRE</name>
<organism evidence="3 4">
    <name type="scientific">Trichobilharzia regenti</name>
    <name type="common">Nasal bird schistosome</name>
    <dbReference type="NCBI Taxonomy" id="157069"/>
    <lineage>
        <taxon>Eukaryota</taxon>
        <taxon>Metazoa</taxon>
        <taxon>Spiralia</taxon>
        <taxon>Lophotrochozoa</taxon>
        <taxon>Platyhelminthes</taxon>
        <taxon>Trematoda</taxon>
        <taxon>Digenea</taxon>
        <taxon>Strigeidida</taxon>
        <taxon>Schistosomatoidea</taxon>
        <taxon>Schistosomatidae</taxon>
        <taxon>Trichobilharzia</taxon>
    </lineage>
</organism>
<feature type="compositionally biased region" description="Polar residues" evidence="1">
    <location>
        <begin position="158"/>
        <end position="169"/>
    </location>
</feature>
<keyword evidence="3" id="KW-1185">Reference proteome</keyword>
<evidence type="ECO:0000256" key="2">
    <source>
        <dbReference type="SAM" id="Phobius"/>
    </source>
</evidence>
<reference evidence="4" key="2">
    <citation type="submission" date="2023-11" db="UniProtKB">
        <authorList>
            <consortium name="WormBaseParasite"/>
        </authorList>
    </citation>
    <scope>IDENTIFICATION</scope>
</reference>
<feature type="region of interest" description="Disordered" evidence="1">
    <location>
        <begin position="92"/>
        <end position="115"/>
    </location>
</feature>
<dbReference type="Proteomes" id="UP000050795">
    <property type="component" value="Unassembled WGS sequence"/>
</dbReference>
<proteinExistence type="predicted"/>
<feature type="region of interest" description="Disordered" evidence="1">
    <location>
        <begin position="131"/>
        <end position="193"/>
    </location>
</feature>
<feature type="compositionally biased region" description="Basic and acidic residues" evidence="1">
    <location>
        <begin position="170"/>
        <end position="179"/>
    </location>
</feature>
<keyword evidence="2" id="KW-1133">Transmembrane helix</keyword>
<sequence>MHETVEYLATGATLGVLAILLVLFLLILCLPWQKCDRYCACCRCWLLGSEENYNGQSDDAFRAGRMPGEFPMPMFDFIPPCALPKLPNYEECLNTGPPANDEAPPPPTPLPFQTVSASDQNFSRLVVHSRPDLRHNSDDTQTLPSPASTPPPTYSSTWLNRPSTTTSRTTEQDQPRSRENSAPIISRQSSANL</sequence>
<keyword evidence="2" id="KW-0472">Membrane</keyword>
<evidence type="ECO:0000256" key="1">
    <source>
        <dbReference type="SAM" id="MobiDB-lite"/>
    </source>
</evidence>
<feature type="transmembrane region" description="Helical" evidence="2">
    <location>
        <begin position="7"/>
        <end position="33"/>
    </location>
</feature>